<evidence type="ECO:0000256" key="3">
    <source>
        <dbReference type="ARBA" id="ARBA00022525"/>
    </source>
</evidence>
<keyword evidence="7" id="KW-1185">Reference proteome</keyword>
<organism evidence="6 7">
    <name type="scientific">Clavelina lepadiformis</name>
    <name type="common">Light-bulb sea squirt</name>
    <name type="synonym">Ascidia lepadiformis</name>
    <dbReference type="NCBI Taxonomy" id="159417"/>
    <lineage>
        <taxon>Eukaryota</taxon>
        <taxon>Metazoa</taxon>
        <taxon>Chordata</taxon>
        <taxon>Tunicata</taxon>
        <taxon>Ascidiacea</taxon>
        <taxon>Aplousobranchia</taxon>
        <taxon>Clavelinidae</taxon>
        <taxon>Clavelina</taxon>
    </lineage>
</organism>
<dbReference type="Proteomes" id="UP001642483">
    <property type="component" value="Unassembled WGS sequence"/>
</dbReference>
<feature type="chain" id="PRO_5045312039" evidence="5">
    <location>
        <begin position="27"/>
        <end position="189"/>
    </location>
</feature>
<dbReference type="Gene3D" id="2.10.90.10">
    <property type="entry name" value="Cystine-knot cytokines"/>
    <property type="match status" value="1"/>
</dbReference>
<evidence type="ECO:0000256" key="4">
    <source>
        <dbReference type="ARBA" id="ARBA00022729"/>
    </source>
</evidence>
<evidence type="ECO:0000256" key="5">
    <source>
        <dbReference type="SAM" id="SignalP"/>
    </source>
</evidence>
<gene>
    <name evidence="6" type="ORF">CVLEPA_LOCUS398</name>
</gene>
<dbReference type="InterPro" id="IPR029034">
    <property type="entry name" value="Cystine-knot_cytokine"/>
</dbReference>
<name>A0ABP0EVG7_CLALP</name>
<comment type="subcellular location">
    <subcellularLocation>
        <location evidence="1">Secreted</location>
    </subcellularLocation>
</comment>
<proteinExistence type="inferred from homology"/>
<evidence type="ECO:0000313" key="6">
    <source>
        <dbReference type="EMBL" id="CAK8671352.1"/>
    </source>
</evidence>
<evidence type="ECO:0000256" key="1">
    <source>
        <dbReference type="ARBA" id="ARBA00004613"/>
    </source>
</evidence>
<dbReference type="SUPFAM" id="SSF57501">
    <property type="entry name" value="Cystine-knot cytokines"/>
    <property type="match status" value="1"/>
</dbReference>
<feature type="signal peptide" evidence="5">
    <location>
        <begin position="1"/>
        <end position="26"/>
    </location>
</feature>
<comment type="caution">
    <text evidence="6">The sequence shown here is derived from an EMBL/GenBank/DDBJ whole genome shotgun (WGS) entry which is preliminary data.</text>
</comment>
<sequence>MSLGELSMRLVLLALFLLILGHEAYCRSHHRRTSNNNCRRIRSVDFRILRFSLMNYIKANNDTIWQLSNATATACPQQLSDLWSSRNESSDPIRLRSLSPYEYYIDRDPSRFPQDIIKARCLCDVGCFDPTTYRIDKHLNSEPINLKMNVIVFLRDGINVEDCNESTCRIESLNIAVGCQCTHPIYVSN</sequence>
<dbReference type="Pfam" id="PF06083">
    <property type="entry name" value="IL17"/>
    <property type="match status" value="1"/>
</dbReference>
<reference evidence="6 7" key="1">
    <citation type="submission" date="2024-02" db="EMBL/GenBank/DDBJ databases">
        <authorList>
            <person name="Daric V."/>
            <person name="Darras S."/>
        </authorList>
    </citation>
    <scope>NUCLEOTIDE SEQUENCE [LARGE SCALE GENOMIC DNA]</scope>
</reference>
<dbReference type="EMBL" id="CAWYQH010000001">
    <property type="protein sequence ID" value="CAK8671352.1"/>
    <property type="molecule type" value="Genomic_DNA"/>
</dbReference>
<accession>A0ABP0EVG7</accession>
<evidence type="ECO:0000256" key="2">
    <source>
        <dbReference type="ARBA" id="ARBA00007236"/>
    </source>
</evidence>
<dbReference type="InterPro" id="IPR010345">
    <property type="entry name" value="IL-17_fam"/>
</dbReference>
<keyword evidence="4 5" id="KW-0732">Signal</keyword>
<keyword evidence="3" id="KW-0964">Secreted</keyword>
<comment type="similarity">
    <text evidence="2">Belongs to the IL-17 family.</text>
</comment>
<evidence type="ECO:0000313" key="7">
    <source>
        <dbReference type="Proteomes" id="UP001642483"/>
    </source>
</evidence>
<protein>
    <submittedName>
        <fullName evidence="6">Uncharacterized protein</fullName>
    </submittedName>
</protein>